<evidence type="ECO:0000256" key="3">
    <source>
        <dbReference type="ARBA" id="ARBA00022723"/>
    </source>
</evidence>
<dbReference type="CDD" id="cd07505">
    <property type="entry name" value="HAD_BPGM-like"/>
    <property type="match status" value="1"/>
</dbReference>
<evidence type="ECO:0000256" key="5">
    <source>
        <dbReference type="ARBA" id="ARBA00023277"/>
    </source>
</evidence>
<organism evidence="6 7">
    <name type="scientific">Prevotella disiens</name>
    <dbReference type="NCBI Taxonomy" id="28130"/>
    <lineage>
        <taxon>Bacteria</taxon>
        <taxon>Pseudomonadati</taxon>
        <taxon>Bacteroidota</taxon>
        <taxon>Bacteroidia</taxon>
        <taxon>Bacteroidales</taxon>
        <taxon>Prevotellaceae</taxon>
        <taxon>Prevotella</taxon>
    </lineage>
</organism>
<name>A0A3E4QM78_9BACT</name>
<evidence type="ECO:0000256" key="1">
    <source>
        <dbReference type="ARBA" id="ARBA00001946"/>
    </source>
</evidence>
<dbReference type="PANTHER" id="PTHR46193:SF18">
    <property type="entry name" value="HEXITOL PHOSPHATASE B"/>
    <property type="match status" value="1"/>
</dbReference>
<keyword evidence="5" id="KW-0119">Carbohydrate metabolism</keyword>
<dbReference type="PANTHER" id="PTHR46193">
    <property type="entry name" value="6-PHOSPHOGLUCONATE PHOSPHATASE"/>
    <property type="match status" value="1"/>
</dbReference>
<dbReference type="SFLD" id="SFLDS00003">
    <property type="entry name" value="Haloacid_Dehalogenase"/>
    <property type="match status" value="1"/>
</dbReference>
<dbReference type="Gene3D" id="1.10.150.240">
    <property type="entry name" value="Putative phosphatase, domain 2"/>
    <property type="match status" value="1"/>
</dbReference>
<keyword evidence="3" id="KW-0479">Metal-binding</keyword>
<proteinExistence type="inferred from homology"/>
<evidence type="ECO:0000313" key="6">
    <source>
        <dbReference type="EMBL" id="RGL05258.1"/>
    </source>
</evidence>
<dbReference type="Proteomes" id="UP000260835">
    <property type="component" value="Unassembled WGS sequence"/>
</dbReference>
<dbReference type="SUPFAM" id="SSF56784">
    <property type="entry name" value="HAD-like"/>
    <property type="match status" value="1"/>
</dbReference>
<dbReference type="GO" id="GO:0003824">
    <property type="term" value="F:catalytic activity"/>
    <property type="evidence" value="ECO:0007669"/>
    <property type="project" value="UniProtKB-ARBA"/>
</dbReference>
<accession>A0A3E4QM78</accession>
<dbReference type="InterPro" id="IPR041492">
    <property type="entry name" value="HAD_2"/>
</dbReference>
<gene>
    <name evidence="6" type="ORF">DXC89_02050</name>
</gene>
<protein>
    <submittedName>
        <fullName evidence="6">HAD family phosphatase</fullName>
    </submittedName>
</protein>
<comment type="caution">
    <text evidence="6">The sequence shown here is derived from an EMBL/GenBank/DDBJ whole genome shotgun (WGS) entry which is preliminary data.</text>
</comment>
<evidence type="ECO:0000313" key="7">
    <source>
        <dbReference type="Proteomes" id="UP000260835"/>
    </source>
</evidence>
<dbReference type="NCBIfam" id="TIGR01509">
    <property type="entry name" value="HAD-SF-IA-v3"/>
    <property type="match status" value="1"/>
</dbReference>
<dbReference type="Gene3D" id="3.40.50.1000">
    <property type="entry name" value="HAD superfamily/HAD-like"/>
    <property type="match status" value="1"/>
</dbReference>
<dbReference type="InterPro" id="IPR036412">
    <property type="entry name" value="HAD-like_sf"/>
</dbReference>
<dbReference type="InterPro" id="IPR006439">
    <property type="entry name" value="HAD-SF_hydro_IA"/>
</dbReference>
<dbReference type="EMBL" id="QSRD01000008">
    <property type="protein sequence ID" value="RGL05258.1"/>
    <property type="molecule type" value="Genomic_DNA"/>
</dbReference>
<dbReference type="NCBIfam" id="TIGR01549">
    <property type="entry name" value="HAD-SF-IA-v1"/>
    <property type="match status" value="1"/>
</dbReference>
<comment type="cofactor">
    <cofactor evidence="1">
        <name>Mg(2+)</name>
        <dbReference type="ChEBI" id="CHEBI:18420"/>
    </cofactor>
</comment>
<dbReference type="InterPro" id="IPR023214">
    <property type="entry name" value="HAD_sf"/>
</dbReference>
<dbReference type="Pfam" id="PF13419">
    <property type="entry name" value="HAD_2"/>
    <property type="match status" value="1"/>
</dbReference>
<dbReference type="RefSeq" id="WP_117653143.1">
    <property type="nucleotide sequence ID" value="NZ_CABOGP010000008.1"/>
</dbReference>
<dbReference type="PRINTS" id="PR00413">
    <property type="entry name" value="HADHALOGNASE"/>
</dbReference>
<evidence type="ECO:0000256" key="2">
    <source>
        <dbReference type="ARBA" id="ARBA00006171"/>
    </source>
</evidence>
<dbReference type="InterPro" id="IPR051600">
    <property type="entry name" value="Beta-PGM-like"/>
</dbReference>
<dbReference type="InterPro" id="IPR023198">
    <property type="entry name" value="PGP-like_dom2"/>
</dbReference>
<reference evidence="6 7" key="1">
    <citation type="submission" date="2018-08" db="EMBL/GenBank/DDBJ databases">
        <title>A genome reference for cultivated species of the human gut microbiota.</title>
        <authorList>
            <person name="Zou Y."/>
            <person name="Xue W."/>
            <person name="Luo G."/>
        </authorList>
    </citation>
    <scope>NUCLEOTIDE SEQUENCE [LARGE SCALE GENOMIC DNA]</scope>
    <source>
        <strain evidence="6 7">TF09-12</strain>
    </source>
</reference>
<sequence length="206" mass="23481">MKMIKACLFDLDGVVFDTEPLYTLFYRDIFKEYYPHEQGIEYKIKGQTLREIYDAYFPNDEALQASLTRRLYAYEAQMPYRFIDGLEDFVQHLKQIGVKTAIVTSSNNDKMENVYAQHANIKQLFDHVFTADDFTESKPSPEPYLTAARQLGVSITDCVVFEDSFNGLRSGVAAKARVVGLATSNSVESIQAFTSEVIENFVGYQL</sequence>
<dbReference type="SFLD" id="SFLDG01129">
    <property type="entry name" value="C1.5:_HAD__Beta-PGM__Phosphata"/>
    <property type="match status" value="1"/>
</dbReference>
<evidence type="ECO:0000256" key="4">
    <source>
        <dbReference type="ARBA" id="ARBA00022842"/>
    </source>
</evidence>
<comment type="similarity">
    <text evidence="2">Belongs to the HAD-like hydrolase superfamily. CbbY/CbbZ/Gph/YieH family.</text>
</comment>
<keyword evidence="4" id="KW-0460">Magnesium</keyword>
<dbReference type="AlphaFoldDB" id="A0A3E4QM78"/>
<dbReference type="GO" id="GO:0046872">
    <property type="term" value="F:metal ion binding"/>
    <property type="evidence" value="ECO:0007669"/>
    <property type="project" value="UniProtKB-KW"/>
</dbReference>